<evidence type="ECO:0000256" key="3">
    <source>
        <dbReference type="ARBA" id="ARBA00022814"/>
    </source>
</evidence>
<reference evidence="9 10" key="1">
    <citation type="journal article" date="2016" name="Nat. Commun.">
        <title>Thousands of microbial genomes shed light on interconnected biogeochemical processes in an aquifer system.</title>
        <authorList>
            <person name="Anantharaman K."/>
            <person name="Brown C.T."/>
            <person name="Hug L.A."/>
            <person name="Sharon I."/>
            <person name="Castelle C.J."/>
            <person name="Probst A.J."/>
            <person name="Thomas B.C."/>
            <person name="Singh A."/>
            <person name="Wilkins M.J."/>
            <person name="Karaoz U."/>
            <person name="Brodie E.L."/>
            <person name="Williams K.H."/>
            <person name="Hubbard S.S."/>
            <person name="Banfield J.F."/>
        </authorList>
    </citation>
    <scope>NUCLEOTIDE SEQUENCE [LARGE SCALE GENOMIC DNA]</scope>
</reference>
<accession>A0A1F4UHJ4</accession>
<dbReference type="AlphaFoldDB" id="A0A1F4UHJ4"/>
<comment type="caution">
    <text evidence="9">The sequence shown here is derived from an EMBL/GenBank/DDBJ whole genome shotgun (WGS) entry which is preliminary data.</text>
</comment>
<evidence type="ECO:0000259" key="8">
    <source>
        <dbReference type="PROSITE" id="PS50126"/>
    </source>
</evidence>
<keyword evidence="5 7" id="KW-0805">Transcription regulation</keyword>
<comment type="subunit">
    <text evidence="7">Monomer. Binds directly to the core enzyme of the DNA-dependent RNA polymerase and to nascent RNA.</text>
</comment>
<gene>
    <name evidence="7" type="primary">nusA</name>
    <name evidence="9" type="ORF">A2V54_03285</name>
</gene>
<dbReference type="Gene3D" id="2.40.50.140">
    <property type="entry name" value="Nucleic acid-binding proteins"/>
    <property type="match status" value="1"/>
</dbReference>
<dbReference type="GO" id="GO:0003723">
    <property type="term" value="F:RNA binding"/>
    <property type="evidence" value="ECO:0007669"/>
    <property type="project" value="UniProtKB-UniRule"/>
</dbReference>
<evidence type="ECO:0000256" key="1">
    <source>
        <dbReference type="ARBA" id="ARBA00022472"/>
    </source>
</evidence>
<evidence type="ECO:0000256" key="7">
    <source>
        <dbReference type="HAMAP-Rule" id="MF_00945"/>
    </source>
</evidence>
<evidence type="ECO:0000256" key="4">
    <source>
        <dbReference type="ARBA" id="ARBA00022884"/>
    </source>
</evidence>
<dbReference type="NCBIfam" id="TIGR01953">
    <property type="entry name" value="NusA"/>
    <property type="match status" value="1"/>
</dbReference>
<dbReference type="InterPro" id="IPR010213">
    <property type="entry name" value="TF_NusA"/>
</dbReference>
<dbReference type="GO" id="GO:0003677">
    <property type="term" value="F:DNA binding"/>
    <property type="evidence" value="ECO:0007669"/>
    <property type="project" value="InterPro"/>
</dbReference>
<dbReference type="CDD" id="cd22529">
    <property type="entry name" value="KH-II_NusA_rpt2"/>
    <property type="match status" value="1"/>
</dbReference>
<dbReference type="SMART" id="SM00316">
    <property type="entry name" value="S1"/>
    <property type="match status" value="1"/>
</dbReference>
<dbReference type="STRING" id="1802613.A2V54_03285"/>
<evidence type="ECO:0000313" key="9">
    <source>
        <dbReference type="EMBL" id="OGC44372.1"/>
    </source>
</evidence>
<dbReference type="Gene3D" id="3.30.300.20">
    <property type="match status" value="2"/>
</dbReference>
<dbReference type="EMBL" id="MEUW01000021">
    <property type="protein sequence ID" value="OGC44372.1"/>
    <property type="molecule type" value="Genomic_DNA"/>
</dbReference>
<dbReference type="InterPro" id="IPR025249">
    <property type="entry name" value="TF_NusA_KH_1st"/>
</dbReference>
<comment type="subcellular location">
    <subcellularLocation>
        <location evidence="7">Cytoplasm</location>
    </subcellularLocation>
</comment>
<dbReference type="GO" id="GO:0031564">
    <property type="term" value="P:transcription antitermination"/>
    <property type="evidence" value="ECO:0007669"/>
    <property type="project" value="UniProtKB-UniRule"/>
</dbReference>
<dbReference type="Proteomes" id="UP000176583">
    <property type="component" value="Unassembled WGS sequence"/>
</dbReference>
<protein>
    <recommendedName>
        <fullName evidence="7">Transcription termination/antitermination protein NusA</fullName>
    </recommendedName>
</protein>
<dbReference type="PANTHER" id="PTHR22648:SF0">
    <property type="entry name" value="TRANSCRIPTION TERMINATION_ANTITERMINATION PROTEIN NUSA"/>
    <property type="match status" value="1"/>
</dbReference>
<dbReference type="PROSITE" id="PS50126">
    <property type="entry name" value="S1"/>
    <property type="match status" value="1"/>
</dbReference>
<organism evidence="9 10">
    <name type="scientific">candidate division WWE3 bacterium RBG_19FT_COMBO_53_11</name>
    <dbReference type="NCBI Taxonomy" id="1802613"/>
    <lineage>
        <taxon>Bacteria</taxon>
        <taxon>Katanobacteria</taxon>
    </lineage>
</organism>
<evidence type="ECO:0000256" key="5">
    <source>
        <dbReference type="ARBA" id="ARBA00023015"/>
    </source>
</evidence>
<dbReference type="InterPro" id="IPR015946">
    <property type="entry name" value="KH_dom-like_a/b"/>
</dbReference>
<dbReference type="InterPro" id="IPR013735">
    <property type="entry name" value="TF_NusA_N"/>
</dbReference>
<dbReference type="SUPFAM" id="SSF54814">
    <property type="entry name" value="Prokaryotic type KH domain (KH-domain type II)"/>
    <property type="match status" value="2"/>
</dbReference>
<name>A0A1F4UHJ4_UNCKA</name>
<dbReference type="SUPFAM" id="SSF50249">
    <property type="entry name" value="Nucleic acid-binding proteins"/>
    <property type="match status" value="1"/>
</dbReference>
<dbReference type="HAMAP" id="MF_00945_B">
    <property type="entry name" value="NusA_B"/>
    <property type="match status" value="1"/>
</dbReference>
<comment type="function">
    <text evidence="7">Participates in both transcription termination and antitermination.</text>
</comment>
<dbReference type="PANTHER" id="PTHR22648">
    <property type="entry name" value="TRANSCRIPTION TERMINATION FACTOR NUSA"/>
    <property type="match status" value="1"/>
</dbReference>
<dbReference type="FunFam" id="3.30.300.20:FF:000005">
    <property type="entry name" value="Transcription termination/antitermination protein NusA"/>
    <property type="match status" value="1"/>
</dbReference>
<evidence type="ECO:0000313" key="10">
    <source>
        <dbReference type="Proteomes" id="UP000176583"/>
    </source>
</evidence>
<keyword evidence="4 7" id="KW-0694">RNA-binding</keyword>
<dbReference type="SUPFAM" id="SSF69705">
    <property type="entry name" value="Transcription factor NusA, N-terminal domain"/>
    <property type="match status" value="1"/>
</dbReference>
<keyword evidence="3 7" id="KW-0889">Transcription antitermination</keyword>
<dbReference type="InterPro" id="IPR036555">
    <property type="entry name" value="NusA_N_sf"/>
</dbReference>
<dbReference type="Gene3D" id="3.30.1480.10">
    <property type="entry name" value="NusA, N-terminal domain"/>
    <property type="match status" value="1"/>
</dbReference>
<dbReference type="CDD" id="cd04455">
    <property type="entry name" value="S1_NusA"/>
    <property type="match status" value="1"/>
</dbReference>
<dbReference type="Pfam" id="PF00575">
    <property type="entry name" value="S1"/>
    <property type="match status" value="1"/>
</dbReference>
<dbReference type="InterPro" id="IPR009019">
    <property type="entry name" value="KH_sf_prok-type"/>
</dbReference>
<dbReference type="PROSITE" id="PS50084">
    <property type="entry name" value="KH_TYPE_1"/>
    <property type="match status" value="1"/>
</dbReference>
<dbReference type="CDD" id="cd02134">
    <property type="entry name" value="KH-II_NusA_rpt1"/>
    <property type="match status" value="1"/>
</dbReference>
<dbReference type="FunFam" id="3.30.300.20:FF:000002">
    <property type="entry name" value="Transcription termination/antitermination protein NusA"/>
    <property type="match status" value="1"/>
</dbReference>
<dbReference type="SMART" id="SM00322">
    <property type="entry name" value="KH"/>
    <property type="match status" value="1"/>
</dbReference>
<dbReference type="Pfam" id="PF26594">
    <property type="entry name" value="KH_NusA_2nd"/>
    <property type="match status" value="1"/>
</dbReference>
<keyword evidence="2 7" id="KW-0963">Cytoplasm</keyword>
<sequence length="397" mass="42772">MSTTEFSAAINQLAAERGVSPESIIEGVKQALAAAYRKDYGVPTPEVEEGKEPKDDIEVQLNLETGEARIFKEGKDVTPSGFGRIAAQTAKQVILQKIREEEKEAIRAEFKEKARSIVSGFVFRVENGVVFVDLGRTQGILPPSEQISGEQYRTGARVKSLVKEVQEGTRGPEVLLSRTDPDFVTELFSLEVPEISQGIVKVETIAREAGRRTKMAVSSSEERIDPVGSCVGQKGVRVQAVTHELGEEKVDIIPYSADDATFVASALSPAKVIEVKLKPKSRTAEVEVPEDQLSLAIGKEGQNVRLAAKLTGWRIDIKGAGAVFAEGTKGLELTAQGISGRVAKILGEAGIESVKQLKEKPFEEIKTIKGLGPKALTEIKKVIANVQKTGASENPAS</sequence>
<dbReference type="Gene3D" id="1.10.150.20">
    <property type="entry name" value="5' to 3' exonuclease, C-terminal subdomain"/>
    <property type="match status" value="1"/>
</dbReference>
<dbReference type="InterPro" id="IPR004087">
    <property type="entry name" value="KH_dom"/>
</dbReference>
<dbReference type="GO" id="GO:0006353">
    <property type="term" value="P:DNA-templated transcription termination"/>
    <property type="evidence" value="ECO:0007669"/>
    <property type="project" value="UniProtKB-UniRule"/>
</dbReference>
<dbReference type="GO" id="GO:0003899">
    <property type="term" value="F:DNA-directed RNA polymerase activity"/>
    <property type="evidence" value="ECO:0007669"/>
    <property type="project" value="InterPro"/>
</dbReference>
<dbReference type="Pfam" id="PF13184">
    <property type="entry name" value="KH_NusA_1st"/>
    <property type="match status" value="1"/>
</dbReference>
<dbReference type="InterPro" id="IPR030842">
    <property type="entry name" value="TF_NusA_bacterial"/>
</dbReference>
<feature type="domain" description="S1 motif" evidence="8">
    <location>
        <begin position="115"/>
        <end position="179"/>
    </location>
</feature>
<dbReference type="Pfam" id="PF03118">
    <property type="entry name" value="RNA_pol_A_CTD"/>
    <property type="match status" value="1"/>
</dbReference>
<dbReference type="InterPro" id="IPR012340">
    <property type="entry name" value="NA-bd_OB-fold"/>
</dbReference>
<proteinExistence type="inferred from homology"/>
<evidence type="ECO:0000256" key="6">
    <source>
        <dbReference type="ARBA" id="ARBA00023163"/>
    </source>
</evidence>
<keyword evidence="6 7" id="KW-0804">Transcription</keyword>
<dbReference type="SUPFAM" id="SSF47789">
    <property type="entry name" value="C-terminal domain of RNA polymerase alpha subunit"/>
    <property type="match status" value="1"/>
</dbReference>
<dbReference type="InterPro" id="IPR011260">
    <property type="entry name" value="RNAP_asu_C"/>
</dbReference>
<evidence type="ECO:0000256" key="2">
    <source>
        <dbReference type="ARBA" id="ARBA00022490"/>
    </source>
</evidence>
<dbReference type="GO" id="GO:0003700">
    <property type="term" value="F:DNA-binding transcription factor activity"/>
    <property type="evidence" value="ECO:0007669"/>
    <property type="project" value="InterPro"/>
</dbReference>
<comment type="similarity">
    <text evidence="7">Belongs to the NusA family.</text>
</comment>
<dbReference type="Pfam" id="PF08529">
    <property type="entry name" value="NusA_N"/>
    <property type="match status" value="2"/>
</dbReference>
<dbReference type="InterPro" id="IPR003029">
    <property type="entry name" value="S1_domain"/>
</dbReference>
<keyword evidence="1 7" id="KW-0806">Transcription termination</keyword>
<dbReference type="GO" id="GO:0005829">
    <property type="term" value="C:cytosol"/>
    <property type="evidence" value="ECO:0007669"/>
    <property type="project" value="TreeGrafter"/>
</dbReference>
<dbReference type="InterPro" id="IPR058582">
    <property type="entry name" value="KH_NusA_2nd"/>
</dbReference>